<accession>A0A0F9NU60</accession>
<name>A0A0F9NU60_9ZZZZ</name>
<dbReference type="EMBL" id="LAZR01006398">
    <property type="protein sequence ID" value="KKM92400.1"/>
    <property type="molecule type" value="Genomic_DNA"/>
</dbReference>
<dbReference type="AlphaFoldDB" id="A0A0F9NU60"/>
<protein>
    <submittedName>
        <fullName evidence="1">Uncharacterized protein</fullName>
    </submittedName>
</protein>
<organism evidence="1">
    <name type="scientific">marine sediment metagenome</name>
    <dbReference type="NCBI Taxonomy" id="412755"/>
    <lineage>
        <taxon>unclassified sequences</taxon>
        <taxon>metagenomes</taxon>
        <taxon>ecological metagenomes</taxon>
    </lineage>
</organism>
<proteinExistence type="predicted"/>
<comment type="caution">
    <text evidence="1">The sequence shown here is derived from an EMBL/GenBank/DDBJ whole genome shotgun (WGS) entry which is preliminary data.</text>
</comment>
<evidence type="ECO:0000313" key="1">
    <source>
        <dbReference type="EMBL" id="KKM92400.1"/>
    </source>
</evidence>
<sequence length="145" mass="15934">MTCVDITNHKILLIPAAFLVISCRPAAIDITHLTADDQIIAKQAAEMEGRDTSDDVIVVLGGDWEIRYDFDLPTAGHAYPIEASGIDPHSCLIKLNPEKLSACPVGGMDEAKLILIRHEIRHCEGEEHSDDITDLMFPVIICSEE</sequence>
<reference evidence="1" key="1">
    <citation type="journal article" date="2015" name="Nature">
        <title>Complex archaea that bridge the gap between prokaryotes and eukaryotes.</title>
        <authorList>
            <person name="Spang A."/>
            <person name="Saw J.H."/>
            <person name="Jorgensen S.L."/>
            <person name="Zaremba-Niedzwiedzka K."/>
            <person name="Martijn J."/>
            <person name="Lind A.E."/>
            <person name="van Eijk R."/>
            <person name="Schleper C."/>
            <person name="Guy L."/>
            <person name="Ettema T.J."/>
        </authorList>
    </citation>
    <scope>NUCLEOTIDE SEQUENCE</scope>
</reference>
<gene>
    <name evidence="1" type="ORF">LCGC14_1218880</name>
</gene>